<evidence type="ECO:0000259" key="3">
    <source>
        <dbReference type="PROSITE" id="PS51186"/>
    </source>
</evidence>
<gene>
    <name evidence="4" type="ORF">SAMN05421783_14127</name>
</gene>
<organism evidence="4 5">
    <name type="scientific">Thiocapsa roseopersicina</name>
    <dbReference type="NCBI Taxonomy" id="1058"/>
    <lineage>
        <taxon>Bacteria</taxon>
        <taxon>Pseudomonadati</taxon>
        <taxon>Pseudomonadota</taxon>
        <taxon>Gammaproteobacteria</taxon>
        <taxon>Chromatiales</taxon>
        <taxon>Chromatiaceae</taxon>
        <taxon>Thiocapsa</taxon>
    </lineage>
</organism>
<evidence type="ECO:0000313" key="4">
    <source>
        <dbReference type="EMBL" id="SDX60658.1"/>
    </source>
</evidence>
<keyword evidence="2" id="KW-0012">Acyltransferase</keyword>
<keyword evidence="5" id="KW-1185">Reference proteome</keyword>
<dbReference type="SUPFAM" id="SSF55729">
    <property type="entry name" value="Acyl-CoA N-acyltransferases (Nat)"/>
    <property type="match status" value="1"/>
</dbReference>
<dbReference type="AlphaFoldDB" id="A0A1H3D3F0"/>
<dbReference type="EMBL" id="FNNZ01000041">
    <property type="protein sequence ID" value="SDX60658.1"/>
    <property type="molecule type" value="Genomic_DNA"/>
</dbReference>
<dbReference type="InterPro" id="IPR016181">
    <property type="entry name" value="Acyl_CoA_acyltransferase"/>
</dbReference>
<dbReference type="STRING" id="1058.SAMN05421783_14127"/>
<dbReference type="InterPro" id="IPR050832">
    <property type="entry name" value="Bact_Acetyltransf"/>
</dbReference>
<dbReference type="CDD" id="cd04301">
    <property type="entry name" value="NAT_SF"/>
    <property type="match status" value="1"/>
</dbReference>
<dbReference type="Gene3D" id="3.40.630.30">
    <property type="match status" value="1"/>
</dbReference>
<dbReference type="OrthoDB" id="9789605at2"/>
<dbReference type="InterPro" id="IPR000182">
    <property type="entry name" value="GNAT_dom"/>
</dbReference>
<feature type="domain" description="N-acetyltransferase" evidence="3">
    <location>
        <begin position="11"/>
        <end position="162"/>
    </location>
</feature>
<evidence type="ECO:0000256" key="2">
    <source>
        <dbReference type="ARBA" id="ARBA00023315"/>
    </source>
</evidence>
<sequence length="166" mass="18094">MPSSFPGLGLMKLRSGSANDAEAIAELIASFQSELTNQPDGAGAEQYLASVSSQSEREYLESPRYAYIVAELDGDIRGFIALRDVSHVFHLFVARQYQRTGIARRLWREAKTQALKAAAPTHFTVNSSLSAVATYRAFGFEASGEVVSVHGISFVPMRLAVHELEG</sequence>
<dbReference type="Pfam" id="PF13673">
    <property type="entry name" value="Acetyltransf_10"/>
    <property type="match status" value="1"/>
</dbReference>
<reference evidence="5" key="1">
    <citation type="submission" date="2016-10" db="EMBL/GenBank/DDBJ databases">
        <authorList>
            <person name="Varghese N."/>
            <person name="Submissions S."/>
        </authorList>
    </citation>
    <scope>NUCLEOTIDE SEQUENCE [LARGE SCALE GENOMIC DNA]</scope>
    <source>
        <strain evidence="5">DSM 217</strain>
    </source>
</reference>
<dbReference type="GO" id="GO:0016747">
    <property type="term" value="F:acyltransferase activity, transferring groups other than amino-acyl groups"/>
    <property type="evidence" value="ECO:0007669"/>
    <property type="project" value="InterPro"/>
</dbReference>
<accession>A0A1H3D3F0</accession>
<keyword evidence="1 4" id="KW-0808">Transferase</keyword>
<dbReference type="Proteomes" id="UP000198816">
    <property type="component" value="Unassembled WGS sequence"/>
</dbReference>
<evidence type="ECO:0000313" key="5">
    <source>
        <dbReference type="Proteomes" id="UP000198816"/>
    </source>
</evidence>
<dbReference type="PANTHER" id="PTHR43877">
    <property type="entry name" value="AMINOALKYLPHOSPHONATE N-ACETYLTRANSFERASE-RELATED-RELATED"/>
    <property type="match status" value="1"/>
</dbReference>
<evidence type="ECO:0000256" key="1">
    <source>
        <dbReference type="ARBA" id="ARBA00022679"/>
    </source>
</evidence>
<dbReference type="PANTHER" id="PTHR43877:SF2">
    <property type="entry name" value="AMINOALKYLPHOSPHONATE N-ACETYLTRANSFERASE-RELATED"/>
    <property type="match status" value="1"/>
</dbReference>
<dbReference type="PROSITE" id="PS51186">
    <property type="entry name" value="GNAT"/>
    <property type="match status" value="1"/>
</dbReference>
<protein>
    <submittedName>
        <fullName evidence="4">Acetyltransferase (GNAT) domain-containing protein</fullName>
    </submittedName>
</protein>
<proteinExistence type="predicted"/>
<name>A0A1H3D3F0_THIRO</name>